<sequence>MAAPITGGRHRVFVDLRRYVVYVIWHNSGTIAFME</sequence>
<dbReference type="HOGENOM" id="CLU_3365432_0_0_6"/>
<accession>W8UED9</accession>
<protein>
    <submittedName>
        <fullName evidence="1">Uncharacterized protein</fullName>
    </submittedName>
</protein>
<dbReference type="EMBL" id="CP006918">
    <property type="protein sequence ID" value="AHM77405.1"/>
    <property type="molecule type" value="Genomic_DNA"/>
</dbReference>
<reference evidence="1 2" key="1">
    <citation type="journal article" date="2014" name="Proc. Natl. Acad. Sci. U.S.A.">
        <title>Molecular dissection of the evolution of carbapenem-resistant multilocus sequence type 258 Klebsiella pneumoniae.</title>
        <authorList>
            <person name="Deleo F.R."/>
            <person name="Chen L."/>
            <person name="Porcella S.F."/>
            <person name="Martens C.A."/>
            <person name="Kobayashi S.D."/>
            <person name="Porter A.R."/>
            <person name="Chavda K.D."/>
            <person name="Jacobs M.R."/>
            <person name="Mathema B."/>
            <person name="Olsen R.J."/>
            <person name="Bonomo R.A."/>
            <person name="Musser J.M."/>
            <person name="Kreiswirth B.N."/>
        </authorList>
    </citation>
    <scope>NUCLEOTIDE SEQUENCE [LARGE SCALE GENOMIC DNA]</scope>
    <source>
        <strain evidence="1">30684/NJST258_2</strain>
    </source>
</reference>
<evidence type="ECO:0000313" key="1">
    <source>
        <dbReference type="EMBL" id="AHM77405.1"/>
    </source>
</evidence>
<dbReference type="KEGG" id="kps:KPNJ2_00625"/>
<gene>
    <name evidence="1" type="ORF">KPNJ2_00625</name>
</gene>
<name>W8UED9_KLEPN</name>
<dbReference type="Proteomes" id="UP000019586">
    <property type="component" value="Chromosome"/>
</dbReference>
<dbReference type="AlphaFoldDB" id="W8UED9"/>
<evidence type="ECO:0000313" key="2">
    <source>
        <dbReference type="Proteomes" id="UP000019586"/>
    </source>
</evidence>
<organism evidence="1 2">
    <name type="scientific">Klebsiella pneumoniae 30684/NJST258_2</name>
    <dbReference type="NCBI Taxonomy" id="1420013"/>
    <lineage>
        <taxon>Bacteria</taxon>
        <taxon>Pseudomonadati</taxon>
        <taxon>Pseudomonadota</taxon>
        <taxon>Gammaproteobacteria</taxon>
        <taxon>Enterobacterales</taxon>
        <taxon>Enterobacteriaceae</taxon>
        <taxon>Klebsiella/Raoultella group</taxon>
        <taxon>Klebsiella</taxon>
        <taxon>Klebsiella pneumoniae complex</taxon>
    </lineage>
</organism>
<proteinExistence type="predicted"/>